<feature type="region of interest" description="Disordered" evidence="1">
    <location>
        <begin position="67"/>
        <end position="89"/>
    </location>
</feature>
<reference evidence="3" key="1">
    <citation type="journal article" date="2020" name="mSystems">
        <title>Genome- and Community-Level Interaction Insights into Carbon Utilization and Element Cycling Functions of Hydrothermarchaeota in Hydrothermal Sediment.</title>
        <authorList>
            <person name="Zhou Z."/>
            <person name="Liu Y."/>
            <person name="Xu W."/>
            <person name="Pan J."/>
            <person name="Luo Z.H."/>
            <person name="Li M."/>
        </authorList>
    </citation>
    <scope>NUCLEOTIDE SEQUENCE [LARGE SCALE GENOMIC DNA]</scope>
    <source>
        <strain evidence="3">SpSt-1182</strain>
    </source>
</reference>
<feature type="non-terminal residue" evidence="3">
    <location>
        <position position="1322"/>
    </location>
</feature>
<dbReference type="Proteomes" id="UP000885672">
    <property type="component" value="Unassembled WGS sequence"/>
</dbReference>
<dbReference type="InterPro" id="IPR013783">
    <property type="entry name" value="Ig-like_fold"/>
</dbReference>
<evidence type="ECO:0008006" key="4">
    <source>
        <dbReference type="Google" id="ProtNLM"/>
    </source>
</evidence>
<dbReference type="InterPro" id="IPR015915">
    <property type="entry name" value="Kelch-typ_b-propeller"/>
</dbReference>
<comment type="caution">
    <text evidence="3">The sequence shown here is derived from an EMBL/GenBank/DDBJ whole genome shotgun (WGS) entry which is preliminary data.</text>
</comment>
<dbReference type="SUPFAM" id="SSF117281">
    <property type="entry name" value="Kelch motif"/>
    <property type="match status" value="1"/>
</dbReference>
<name>A0A7V0T4Q8_UNCW3</name>
<dbReference type="Gene3D" id="2.60.40.10">
    <property type="entry name" value="Immunoglobulins"/>
    <property type="match status" value="1"/>
</dbReference>
<evidence type="ECO:0000313" key="3">
    <source>
        <dbReference type="EMBL" id="HDQ99135.1"/>
    </source>
</evidence>
<proteinExistence type="predicted"/>
<keyword evidence="2" id="KW-0732">Signal</keyword>
<gene>
    <name evidence="3" type="ORF">ENN51_02460</name>
</gene>
<organism evidence="3">
    <name type="scientific">candidate division WOR-3 bacterium</name>
    <dbReference type="NCBI Taxonomy" id="2052148"/>
    <lineage>
        <taxon>Bacteria</taxon>
        <taxon>Bacteria division WOR-3</taxon>
    </lineage>
</organism>
<accession>A0A7V0T4Q8</accession>
<feature type="chain" id="PRO_5030549988" description="CARDB domain-containing protein" evidence="2">
    <location>
        <begin position="17"/>
        <end position="1322"/>
    </location>
</feature>
<evidence type="ECO:0000256" key="2">
    <source>
        <dbReference type="SAM" id="SignalP"/>
    </source>
</evidence>
<dbReference type="SUPFAM" id="SSF49344">
    <property type="entry name" value="CBD9-like"/>
    <property type="match status" value="1"/>
</dbReference>
<feature type="signal peptide" evidence="2">
    <location>
        <begin position="1"/>
        <end position="16"/>
    </location>
</feature>
<dbReference type="EMBL" id="DSBX01000094">
    <property type="protein sequence ID" value="HDQ99135.1"/>
    <property type="molecule type" value="Genomic_DNA"/>
</dbReference>
<dbReference type="Gene3D" id="2.120.10.80">
    <property type="entry name" value="Kelch-type beta propeller"/>
    <property type="match status" value="2"/>
</dbReference>
<sequence>MLPKALTAILCTIALAAGQGAWIGNLPEAAGSSSSPKVLRPQTVETVIPNVRTPASVEATVELLSTASGERRGGEPVSEPPTMPTDTLHWDGPNNSNGIGLTAAGTFYGAVRFTPSTGCTLTHVLWYNYNAYQLSRAVVYIWGPSGNPNSPGALLDTVVSTMGSNTWHNIAVPNRRLPAGQDFWVGVRVTQDSATHPIGIDAGPQVQQRGGYISMDGSSWAELYQYGLNYNWNIRAVVQTEDLPALDLAVTSVTAQSPIQPYHWIPVKAFVQNLGADTVASGVPVKLHITGPGGYNYYDTDQTTTKPLAFGQVDTITFVPNWYTQSTAGIYTAAAWCELTGDENPANDTARVDIDVTLWVNYANFNAQQYTTWAGRERGTIFYPSDFNLPYPATVESLKTNFNWHASYPWDDSTYQFIIYGNDLTTPLYTSPLLEATPGINVHACTAEVEIASGAFLVSIRTFSSTGRPTNWGDGDHKSRSVYGHPDTTWYYWTSGELHNAAYVNFAGVADDIGFYNLTSPYMQVEPGSAVTPVGFVRNYGINNQTAIACTAFVVDTVTDAIVYTGPATVTVAAGDSAVVNFPTWNVPDGNHIYQVYMFTYLEGDENPANDGITHLFFGFGINEPLYATLLSEPVTFDGVLNPAEWADAQRYDVSNIFGWSDIYRYFPGNVFLHLKYDDDYVYVGVDLGYVTTNEDLQLGLYFDENHDGAWEPDFSEGNYWYRSADNSLQFRGLTAGAAAEPVTVTGPRAAGIGSGRMQAEIALPIGTEDHELNIGTEDTLGFYLYALLEDYAEWLGWWHTEMPDDQWRIPASYGRLVLTPSLVVLDPPVPQSPADGGRVATLTPSLRVRNYQDADEYEFRVFHEGGEVTSGTSTSRDWVVDVPLTLDETYQWDARVRVGSDWSPYFDPRWSFTVVEQIWDPGWVEVAPIPAQAGNRRDMPHRGAWLAIGPEQGGIPAIYATKGNKLQNFYRYDAIADSWTELAPVPMDPTQNRPLRQGARGISDGDNSIYMVHGNNTNAFWHYDVAANEWTALADVPAPNRKRVKGGGDMLYIEQGGTGYVYLLKGDRNEFYRYNTESGNWEALTEPPPGIRARWKRDSWLETDARRGQGHGQQPLIYAHKANYYDRGTMTHDFYRYDVANDSWYTQKLAGMPLSGLHGGRIKNKKAKDGGAAAFDDGVIYALKGGNTQQFWSYYVDGDSWVELDTMPTYTPTTGKRRRVKQGGDIVKYGPGVFFALKGNKTVEFWRYVVPMGTVARRPERSGVMAGTVPAGAPFVKLGPNPLIGGFATLRYSLPKAGPAAVSVYDVSGRSVFLTRAPGHL</sequence>
<protein>
    <recommendedName>
        <fullName evidence="4">CARDB domain-containing protein</fullName>
    </recommendedName>
</protein>
<evidence type="ECO:0000256" key="1">
    <source>
        <dbReference type="SAM" id="MobiDB-lite"/>
    </source>
</evidence>